<protein>
    <submittedName>
        <fullName evidence="1">Uncharacterized protein</fullName>
    </submittedName>
</protein>
<sequence>QKILSQRKQKELFSVDLTLDIINKDKFTRYILVLKFH</sequence>
<dbReference type="AlphaFoldDB" id="X1CV22"/>
<organism evidence="1">
    <name type="scientific">marine sediment metagenome</name>
    <dbReference type="NCBI Taxonomy" id="412755"/>
    <lineage>
        <taxon>unclassified sequences</taxon>
        <taxon>metagenomes</taxon>
        <taxon>ecological metagenomes</taxon>
    </lineage>
</organism>
<name>X1CV22_9ZZZZ</name>
<feature type="non-terminal residue" evidence="1">
    <location>
        <position position="1"/>
    </location>
</feature>
<comment type="caution">
    <text evidence="1">The sequence shown here is derived from an EMBL/GenBank/DDBJ whole genome shotgun (WGS) entry which is preliminary data.</text>
</comment>
<accession>X1CV22</accession>
<proteinExistence type="predicted"/>
<evidence type="ECO:0000313" key="1">
    <source>
        <dbReference type="EMBL" id="GAG96822.1"/>
    </source>
</evidence>
<gene>
    <name evidence="1" type="ORF">S01H4_37004</name>
</gene>
<reference evidence="1" key="1">
    <citation type="journal article" date="2014" name="Front. Microbiol.">
        <title>High frequency of phylogenetically diverse reductive dehalogenase-homologous genes in deep subseafloor sedimentary metagenomes.</title>
        <authorList>
            <person name="Kawai M."/>
            <person name="Futagami T."/>
            <person name="Toyoda A."/>
            <person name="Takaki Y."/>
            <person name="Nishi S."/>
            <person name="Hori S."/>
            <person name="Arai W."/>
            <person name="Tsubouchi T."/>
            <person name="Morono Y."/>
            <person name="Uchiyama I."/>
            <person name="Ito T."/>
            <person name="Fujiyama A."/>
            <person name="Inagaki F."/>
            <person name="Takami H."/>
        </authorList>
    </citation>
    <scope>NUCLEOTIDE SEQUENCE</scope>
    <source>
        <strain evidence="1">Expedition CK06-06</strain>
    </source>
</reference>
<dbReference type="EMBL" id="BART01019835">
    <property type="protein sequence ID" value="GAG96822.1"/>
    <property type="molecule type" value="Genomic_DNA"/>
</dbReference>